<evidence type="ECO:0000313" key="2">
    <source>
        <dbReference type="Proteomes" id="UP000479692"/>
    </source>
</evidence>
<dbReference type="RefSeq" id="WP_156640772.1">
    <property type="nucleotide sequence ID" value="NZ_WOXT01000001.1"/>
</dbReference>
<reference evidence="1 2" key="1">
    <citation type="submission" date="2019-12" db="EMBL/GenBank/DDBJ databases">
        <authorList>
            <person name="Xu J."/>
        </authorList>
    </citation>
    <scope>NUCLEOTIDE SEQUENCE [LARGE SCALE GENOMIC DNA]</scope>
    <source>
        <strain evidence="1 2">HX-5-24</strain>
    </source>
</reference>
<dbReference type="EMBL" id="WOXT01000001">
    <property type="protein sequence ID" value="MUV13588.1"/>
    <property type="molecule type" value="Genomic_DNA"/>
</dbReference>
<dbReference type="InterPro" id="IPR056209">
    <property type="entry name" value="SU10_adaptor"/>
</dbReference>
<evidence type="ECO:0000313" key="1">
    <source>
        <dbReference type="EMBL" id="MUV13588.1"/>
    </source>
</evidence>
<organism evidence="1 2">
    <name type="scientific">Noviluteimonas gilva</name>
    <dbReference type="NCBI Taxonomy" id="2682097"/>
    <lineage>
        <taxon>Bacteria</taxon>
        <taxon>Pseudomonadati</taxon>
        <taxon>Pseudomonadota</taxon>
        <taxon>Gammaproteobacteria</taxon>
        <taxon>Lysobacterales</taxon>
        <taxon>Lysobacteraceae</taxon>
        <taxon>Noviluteimonas</taxon>
    </lineage>
</organism>
<proteinExistence type="predicted"/>
<keyword evidence="2" id="KW-1185">Reference proteome</keyword>
<comment type="caution">
    <text evidence="1">The sequence shown here is derived from an EMBL/GenBank/DDBJ whole genome shotgun (WGS) entry which is preliminary data.</text>
</comment>
<dbReference type="AlphaFoldDB" id="A0A7C9M0E0"/>
<accession>A0A7C9M0E0</accession>
<name>A0A7C9M0E0_9GAMM</name>
<dbReference type="Pfam" id="PF24175">
    <property type="entry name" value="SU10_adaptor"/>
    <property type="match status" value="1"/>
</dbReference>
<sequence length="215" mass="23233">MQFASYTAFRNSLLWLIEGDELATTFSHNTADLIIGLGEDRVYSGDRLTPGLRASSMVSDLSVAVASNAAALPADLLELKEVFFSGEPPLEVIPLDRLRALEADGSSTGAQARVCAQDGDTLRFWPVASGTALGSYYAKPATFVDLPDVDWGDATTLARYPALFIYAALFEAALFLGMVEKGAAWETRYRQLADGANHAEAMRVYGGSPLRMRAR</sequence>
<gene>
    <name evidence="1" type="ORF">GN331_05130</name>
</gene>
<protein>
    <submittedName>
        <fullName evidence="1">Uncharacterized protein</fullName>
    </submittedName>
</protein>
<dbReference type="Proteomes" id="UP000479692">
    <property type="component" value="Unassembled WGS sequence"/>
</dbReference>